<dbReference type="AlphaFoldDB" id="A0A2T6FRW9"/>
<dbReference type="Gene3D" id="3.40.50.720">
    <property type="entry name" value="NAD(P)-binding Rossmann-like Domain"/>
    <property type="match status" value="1"/>
</dbReference>
<evidence type="ECO:0000313" key="3">
    <source>
        <dbReference type="EMBL" id="PUA34649.1"/>
    </source>
</evidence>
<sequence>MNTKVAVITGASQGIGKEIAYQLAEDGYNLALISRNNEVLLEISELLSSKGCNVLPIPCDISDINSVRSAINQVINYYQKIDILICNAGIGVYNSLQQTSDDEWNKILSVNINGTFFITREVVKHMVKSKSGYVLFIGSEAGKQGFKNLSSYCFSKFGINGFAASLSKECKKYGIRVGVINSGLVNTESNSNIISSMKSTWLQPNDIAKIVQMTLNLPDHVVLDEISVHSIHHRL</sequence>
<organism evidence="3 4">
    <name type="scientific">Paenibacillus elgii</name>
    <dbReference type="NCBI Taxonomy" id="189691"/>
    <lineage>
        <taxon>Bacteria</taxon>
        <taxon>Bacillati</taxon>
        <taxon>Bacillota</taxon>
        <taxon>Bacilli</taxon>
        <taxon>Bacillales</taxon>
        <taxon>Paenibacillaceae</taxon>
        <taxon>Paenibacillus</taxon>
    </lineage>
</organism>
<evidence type="ECO:0000256" key="2">
    <source>
        <dbReference type="ARBA" id="ARBA00023002"/>
    </source>
</evidence>
<evidence type="ECO:0008006" key="5">
    <source>
        <dbReference type="Google" id="ProtNLM"/>
    </source>
</evidence>
<dbReference type="Pfam" id="PF00106">
    <property type="entry name" value="adh_short"/>
    <property type="match status" value="1"/>
</dbReference>
<dbReference type="EMBL" id="PYHP01000101">
    <property type="protein sequence ID" value="PUA34649.1"/>
    <property type="molecule type" value="Genomic_DNA"/>
</dbReference>
<dbReference type="PRINTS" id="PR00081">
    <property type="entry name" value="GDHRDH"/>
</dbReference>
<dbReference type="PANTHER" id="PTHR42901">
    <property type="entry name" value="ALCOHOL DEHYDROGENASE"/>
    <property type="match status" value="1"/>
</dbReference>
<dbReference type="GO" id="GO:0016491">
    <property type="term" value="F:oxidoreductase activity"/>
    <property type="evidence" value="ECO:0007669"/>
    <property type="project" value="UniProtKB-KW"/>
</dbReference>
<dbReference type="PIRSF" id="PIRSF000126">
    <property type="entry name" value="11-beta-HSD1"/>
    <property type="match status" value="1"/>
</dbReference>
<protein>
    <recommendedName>
        <fullName evidence="5">Short-chain dehydrogenase</fullName>
    </recommendedName>
</protein>
<evidence type="ECO:0000256" key="1">
    <source>
        <dbReference type="ARBA" id="ARBA00006484"/>
    </source>
</evidence>
<dbReference type="CDD" id="cd05233">
    <property type="entry name" value="SDR_c"/>
    <property type="match status" value="1"/>
</dbReference>
<gene>
    <name evidence="3" type="ORF">C8Z91_34860</name>
</gene>
<proteinExistence type="inferred from homology"/>
<dbReference type="SUPFAM" id="SSF51735">
    <property type="entry name" value="NAD(P)-binding Rossmann-fold domains"/>
    <property type="match status" value="1"/>
</dbReference>
<dbReference type="Proteomes" id="UP000244184">
    <property type="component" value="Unassembled WGS sequence"/>
</dbReference>
<dbReference type="InterPro" id="IPR036291">
    <property type="entry name" value="NAD(P)-bd_dom_sf"/>
</dbReference>
<comment type="similarity">
    <text evidence="1">Belongs to the short-chain dehydrogenases/reductases (SDR) family.</text>
</comment>
<accession>A0A2T6FRW9</accession>
<dbReference type="PANTHER" id="PTHR42901:SF1">
    <property type="entry name" value="ALCOHOL DEHYDROGENASE"/>
    <property type="match status" value="1"/>
</dbReference>
<dbReference type="InterPro" id="IPR002347">
    <property type="entry name" value="SDR_fam"/>
</dbReference>
<comment type="caution">
    <text evidence="3">The sequence shown here is derived from an EMBL/GenBank/DDBJ whole genome shotgun (WGS) entry which is preliminary data.</text>
</comment>
<name>A0A2T6FRW9_9BACL</name>
<dbReference type="RefSeq" id="WP_108535233.1">
    <property type="nucleotide sequence ID" value="NZ_PYHP01000101.1"/>
</dbReference>
<keyword evidence="2" id="KW-0560">Oxidoreductase</keyword>
<reference evidence="3 4" key="1">
    <citation type="submission" date="2018-03" db="EMBL/GenBank/DDBJ databases">
        <title>Genome sequence of Paenibacillus elgii strain AC13 an antimicrobial compound producing bacteria.</title>
        <authorList>
            <person name="Kurokawa A.S."/>
            <person name="Araujo J.F."/>
            <person name="Costa R.A."/>
            <person name="Ortega D.B."/>
            <person name="Pires A.S."/>
            <person name="Pappas G.J.Jr."/>
            <person name="Franco O.L."/>
            <person name="Barreto C."/>
            <person name="Magalhaes B.S."/>
            <person name="Kruger R.H."/>
        </authorList>
    </citation>
    <scope>NUCLEOTIDE SEQUENCE [LARGE SCALE GENOMIC DNA]</scope>
    <source>
        <strain evidence="3 4">AC13</strain>
    </source>
</reference>
<evidence type="ECO:0000313" key="4">
    <source>
        <dbReference type="Proteomes" id="UP000244184"/>
    </source>
</evidence>